<dbReference type="InterPro" id="IPR014145">
    <property type="entry name" value="LigD_pol_dom"/>
</dbReference>
<accession>A0A7R7DR07</accession>
<dbReference type="PANTHER" id="PTHR42705">
    <property type="entry name" value="BIFUNCTIONAL NON-HOMOLOGOUS END JOINING PROTEIN LIGD"/>
    <property type="match status" value="1"/>
</dbReference>
<organism evidence="2 3">
    <name type="scientific">Actinocatenispora thailandica</name>
    <dbReference type="NCBI Taxonomy" id="227318"/>
    <lineage>
        <taxon>Bacteria</taxon>
        <taxon>Bacillati</taxon>
        <taxon>Actinomycetota</taxon>
        <taxon>Actinomycetes</taxon>
        <taxon>Micromonosporales</taxon>
        <taxon>Micromonosporaceae</taxon>
        <taxon>Actinocatenispora</taxon>
    </lineage>
</organism>
<evidence type="ECO:0000259" key="1">
    <source>
        <dbReference type="Pfam" id="PF21686"/>
    </source>
</evidence>
<dbReference type="AlphaFoldDB" id="A0A7R7DR07"/>
<dbReference type="PANTHER" id="PTHR42705:SF2">
    <property type="entry name" value="BIFUNCTIONAL NON-HOMOLOGOUS END JOINING PROTEIN LIGD"/>
    <property type="match status" value="1"/>
</dbReference>
<reference evidence="2 3" key="1">
    <citation type="submission" date="2020-08" db="EMBL/GenBank/DDBJ databases">
        <title>Whole genome shotgun sequence of Actinocatenispora thailandica NBRC 105041.</title>
        <authorList>
            <person name="Komaki H."/>
            <person name="Tamura T."/>
        </authorList>
    </citation>
    <scope>NUCLEOTIDE SEQUENCE [LARGE SCALE GENOMIC DNA]</scope>
    <source>
        <strain evidence="2 3">NBRC 105041</strain>
    </source>
</reference>
<proteinExistence type="predicted"/>
<name>A0A7R7DR07_9ACTN</name>
<dbReference type="Pfam" id="PF21686">
    <property type="entry name" value="LigD_Prim-Pol"/>
    <property type="match status" value="1"/>
</dbReference>
<keyword evidence="3" id="KW-1185">Reference proteome</keyword>
<dbReference type="Proteomes" id="UP000611640">
    <property type="component" value="Chromosome"/>
</dbReference>
<feature type="domain" description="DNA ligase D polymerase" evidence="1">
    <location>
        <begin position="1"/>
        <end position="118"/>
    </location>
</feature>
<gene>
    <name evidence="2" type="ORF">Athai_35530</name>
</gene>
<sequence length="139" mass="15397">MTTGSRGVHVIVPLAGRQDVDEVREVAGAIADRLAARHPDELTTQVRKEQRAGRLFVDTLRNAYAQHAIAPYSPRPLPGAPVATPLCWDELADDALTSARQYRIPDLADRLSTVEDPWSGMARHARELGPIRRRLEEAD</sequence>
<evidence type="ECO:0000313" key="2">
    <source>
        <dbReference type="EMBL" id="BCJ36050.1"/>
    </source>
</evidence>
<dbReference type="EMBL" id="AP023355">
    <property type="protein sequence ID" value="BCJ36050.1"/>
    <property type="molecule type" value="Genomic_DNA"/>
</dbReference>
<evidence type="ECO:0000313" key="3">
    <source>
        <dbReference type="Proteomes" id="UP000611640"/>
    </source>
</evidence>
<protein>
    <recommendedName>
        <fullName evidence="1">DNA ligase D polymerase domain-containing protein</fullName>
    </recommendedName>
</protein>
<dbReference type="InterPro" id="IPR052171">
    <property type="entry name" value="NHEJ_LigD"/>
</dbReference>
<dbReference type="KEGG" id="atl:Athai_35530"/>
<dbReference type="Gene3D" id="3.90.920.10">
    <property type="entry name" value="DNA primase, PRIM domain"/>
    <property type="match status" value="1"/>
</dbReference>